<dbReference type="SUPFAM" id="SSF82693">
    <property type="entry name" value="Multidrug efflux transporter AcrB pore domain, PN1, PN2, PC1 and PC2 subdomains"/>
    <property type="match status" value="2"/>
</dbReference>
<feature type="transmembrane region" description="Helical" evidence="1">
    <location>
        <begin position="963"/>
        <end position="982"/>
    </location>
</feature>
<dbReference type="Gene3D" id="3.30.2090.10">
    <property type="entry name" value="Multidrug efflux transporter AcrB TolC docking domain, DN and DC subdomains"/>
    <property type="match status" value="2"/>
</dbReference>
<evidence type="ECO:0008006" key="4">
    <source>
        <dbReference type="Google" id="ProtNLM"/>
    </source>
</evidence>
<feature type="transmembrane region" description="Helical" evidence="1">
    <location>
        <begin position="528"/>
        <end position="548"/>
    </location>
</feature>
<feature type="transmembrane region" description="Helical" evidence="1">
    <location>
        <begin position="988"/>
        <end position="1012"/>
    </location>
</feature>
<dbReference type="Gene3D" id="3.30.70.1320">
    <property type="entry name" value="Multidrug efflux transporter AcrB pore domain like"/>
    <property type="match status" value="1"/>
</dbReference>
<reference evidence="2 3" key="1">
    <citation type="submission" date="2018-08" db="EMBL/GenBank/DDBJ databases">
        <title>Recombination of ecologically and evolutionarily significant loci maintains genetic cohesion in the Pseudomonas syringae species complex.</title>
        <authorList>
            <person name="Dillon M."/>
            <person name="Thakur S."/>
            <person name="Almeida R.N.D."/>
            <person name="Weir B.S."/>
            <person name="Guttman D.S."/>
        </authorList>
    </citation>
    <scope>NUCLEOTIDE SEQUENCE [LARGE SCALE GENOMIC DNA]</scope>
    <source>
        <strain evidence="2 3">ICMP 3934</strain>
    </source>
</reference>
<accession>A0A0Q0KSA9</accession>
<feature type="transmembrane region" description="Helical" evidence="1">
    <location>
        <begin position="20"/>
        <end position="38"/>
    </location>
</feature>
<keyword evidence="1" id="KW-0812">Transmembrane</keyword>
<sequence length="1028" mass="112056">MSEGRFNLSALAVRERSITLFLICLISLAGVIAFFKLGRAEDPAFTVKVMTVVSVWPGATAQEMQDQVAEKIEKRLQELRWYDRTETYTRPGMAFTTLTLLDSTPPSQVPDEFYQARKKIGDEAMTLPAGVIGPMVNDEYSDVTFALFALKAKGEPQRVLARDAESLRQRLLHVPGVKKVNIVGEQPERIYVEFSHERLATLGISPQEVFAALNNQNALTPAGSVETRGPQVFIRLDGAFDELQKIRDTPVVAQGRTLKLADIATVKRGYEDPATFMIRNGGEPALLLGIVMRDGWNGLDLGKALDHEVGAINAELPLGMSLNKVTDQAVNISSAVDEFMIKFFVALLVVMLVCFISMGWRVGVVVAAAVPLTLAVVFVIMAMSGKNFDRITLGSLILALGLLVDDAIIAIEMMVVKMEEGYDRIAASAYAWSHTAAPMLSGTLVTAVGFLPNGFARSTAGEYTSNMFWIVGIALIASWVVAVFFTPYLGVKLLPEVKQVEGGHAALYDTPRYNRFRRVLAHVIAGKWLVAGSVIGLFVLAVLGMGLVKKQFFPESDRPEVLVELQMPYGTSIAQTSAAAAKVERWLAEQAEAGIVTAYIGQGAPRFYMAMGPELPDPSFAKIVVRTDSQEQRETLKHRLRQAISEGLAGEAQVRVTQLVFGPYSPSPVAYRVTGHDPDTLRSIAAQVQQVLSASPMMRTVNTDWGTRPPTLHFTLQQDRMQAIGLSSSQVAQQLQFLLTGLPVTAVREDIRTVQVVARSAGDTRLDPAKIMDFTLTGVDGQRVPLSQIGTVDVRMEEPVMRRRDRTPTITVRGDIADGLQPPDVSTAITRQLQPIIDTLPSGYRIDQAGSIEESGKAMAAMLPLFPIMLAVTLIILILQVRSISAMVMVFLTSPLGLIGVVPTLILFQQPFGINALVGLIALSGILMRNTLILIGQIHHNEQTGLDPFQAVVEATVQRARPVILTALAAILAFIPLTHSVFWGTLAYTLIGGTFAGTVLTLVFLPAMYSIWFRIRPGGSERLETQPA</sequence>
<dbReference type="GO" id="GO:0042910">
    <property type="term" value="F:xenobiotic transmembrane transporter activity"/>
    <property type="evidence" value="ECO:0007669"/>
    <property type="project" value="TreeGrafter"/>
</dbReference>
<keyword evidence="1" id="KW-1133">Transmembrane helix</keyword>
<dbReference type="Gene3D" id="3.30.70.1440">
    <property type="entry name" value="Multidrug efflux transporter AcrB pore domain"/>
    <property type="match status" value="1"/>
</dbReference>
<protein>
    <recommendedName>
        <fullName evidence="4">AcrB/AcrD/AcrF protein</fullName>
    </recommendedName>
</protein>
<dbReference type="AlphaFoldDB" id="A0A0Q0KSA9"/>
<dbReference type="InterPro" id="IPR001036">
    <property type="entry name" value="Acrflvin-R"/>
</dbReference>
<dbReference type="GO" id="GO:0005886">
    <property type="term" value="C:plasma membrane"/>
    <property type="evidence" value="ECO:0007669"/>
    <property type="project" value="TreeGrafter"/>
</dbReference>
<dbReference type="EMBL" id="RBTL01000262">
    <property type="protein sequence ID" value="RMT62518.1"/>
    <property type="molecule type" value="Genomic_DNA"/>
</dbReference>
<dbReference type="PRINTS" id="PR00702">
    <property type="entry name" value="ACRIFLAVINRP"/>
</dbReference>
<feature type="transmembrane region" description="Helical" evidence="1">
    <location>
        <begin position="339"/>
        <end position="358"/>
    </location>
</feature>
<dbReference type="Gene3D" id="3.30.70.1430">
    <property type="entry name" value="Multidrug efflux transporter AcrB pore domain"/>
    <property type="match status" value="2"/>
</dbReference>
<feature type="transmembrane region" description="Helical" evidence="1">
    <location>
        <begin position="884"/>
        <end position="908"/>
    </location>
</feature>
<dbReference type="Pfam" id="PF00873">
    <property type="entry name" value="ACR_tran"/>
    <property type="match status" value="1"/>
</dbReference>
<evidence type="ECO:0000256" key="1">
    <source>
        <dbReference type="SAM" id="Phobius"/>
    </source>
</evidence>
<feature type="transmembrane region" description="Helical" evidence="1">
    <location>
        <begin position="396"/>
        <end position="416"/>
    </location>
</feature>
<dbReference type="PANTHER" id="PTHR32063:SF18">
    <property type="entry name" value="CATION EFFLUX SYSTEM PROTEIN"/>
    <property type="match status" value="1"/>
</dbReference>
<keyword evidence="1" id="KW-0472">Membrane</keyword>
<evidence type="ECO:0000313" key="3">
    <source>
        <dbReference type="Proteomes" id="UP000282636"/>
    </source>
</evidence>
<feature type="transmembrane region" description="Helical" evidence="1">
    <location>
        <begin position="858"/>
        <end position="878"/>
    </location>
</feature>
<dbReference type="SUPFAM" id="SSF82714">
    <property type="entry name" value="Multidrug efflux transporter AcrB TolC docking domain, DN and DC subdomains"/>
    <property type="match status" value="2"/>
</dbReference>
<dbReference type="SUPFAM" id="SSF82866">
    <property type="entry name" value="Multidrug efflux transporter AcrB transmembrane domain"/>
    <property type="match status" value="2"/>
</dbReference>
<proteinExistence type="predicted"/>
<gene>
    <name evidence="2" type="ORF">ALP44_05634</name>
</gene>
<dbReference type="RefSeq" id="WP_020326236.1">
    <property type="nucleotide sequence ID" value="NZ_BQUM01000032.1"/>
</dbReference>
<evidence type="ECO:0000313" key="2">
    <source>
        <dbReference type="EMBL" id="RMT62518.1"/>
    </source>
</evidence>
<dbReference type="Proteomes" id="UP000282636">
    <property type="component" value="Unassembled WGS sequence"/>
</dbReference>
<comment type="caution">
    <text evidence="2">The sequence shown here is derived from an EMBL/GenBank/DDBJ whole genome shotgun (WGS) entry which is preliminary data.</text>
</comment>
<dbReference type="PANTHER" id="PTHR32063">
    <property type="match status" value="1"/>
</dbReference>
<name>A0A0Q0KSA9_PSESX</name>
<organism evidence="2 3">
    <name type="scientific">Pseudomonas syringae pv. theae</name>
    <dbReference type="NCBI Taxonomy" id="103985"/>
    <lineage>
        <taxon>Bacteria</taxon>
        <taxon>Pseudomonadati</taxon>
        <taxon>Pseudomonadota</taxon>
        <taxon>Gammaproteobacteria</taxon>
        <taxon>Pseudomonadales</taxon>
        <taxon>Pseudomonadaceae</taxon>
        <taxon>Pseudomonas</taxon>
        <taxon>Pseudomonas syringae</taxon>
    </lineage>
</organism>
<dbReference type="Gene3D" id="1.20.1640.10">
    <property type="entry name" value="Multidrug efflux transporter AcrB transmembrane domain"/>
    <property type="match status" value="2"/>
</dbReference>
<feature type="transmembrane region" description="Helical" evidence="1">
    <location>
        <begin position="468"/>
        <end position="489"/>
    </location>
</feature>
<dbReference type="InterPro" id="IPR027463">
    <property type="entry name" value="AcrB_DN_DC_subdom"/>
</dbReference>
<feature type="transmembrane region" description="Helical" evidence="1">
    <location>
        <begin position="364"/>
        <end position="384"/>
    </location>
</feature>
<feature type="transmembrane region" description="Helical" evidence="1">
    <location>
        <begin position="436"/>
        <end position="456"/>
    </location>
</feature>